<dbReference type="KEGG" id="mmb:Mmol_1492"/>
<dbReference type="HOGENOM" id="CLU_2789146_0_0_4"/>
<evidence type="ECO:0000313" key="2">
    <source>
        <dbReference type="Proteomes" id="UP000002742"/>
    </source>
</evidence>
<reference evidence="1 2" key="2">
    <citation type="journal article" date="2011" name="J. Bacteriol.">
        <title>Genomes of three methylotrophs from a single niche uncover genetic and metabolic divergence of Methylophilaceae.</title>
        <authorList>
            <person name="Lapidus A."/>
            <person name="Clum A."/>
            <person name="Labutti K."/>
            <person name="Kaluzhnaya M.G."/>
            <person name="Lim S."/>
            <person name="Beck D.A."/>
            <person name="Glavina Del Rio T."/>
            <person name="Nolan M."/>
            <person name="Mavromatis K."/>
            <person name="Huntemann M."/>
            <person name="Lucas S."/>
            <person name="Lidstrom M.E."/>
            <person name="Ivanova N."/>
            <person name="Chistoserdova L."/>
        </authorList>
    </citation>
    <scope>NUCLEOTIDE SEQUENCE [LARGE SCALE GENOMIC DNA]</scope>
    <source>
        <strain evidence="2">JLW8 / ATCC BAA-1282 / DSM 17540</strain>
    </source>
</reference>
<keyword evidence="2" id="KW-1185">Reference proteome</keyword>
<name>C6WWU7_METML</name>
<dbReference type="STRING" id="583345.Mmol_1492"/>
<dbReference type="EMBL" id="CP001672">
    <property type="protein sequence ID" value="ACT48396.1"/>
    <property type="molecule type" value="Genomic_DNA"/>
</dbReference>
<proteinExistence type="predicted"/>
<organism evidence="1 2">
    <name type="scientific">Methylotenera mobilis (strain JLW8 / ATCC BAA-1282 / DSM 17540)</name>
    <dbReference type="NCBI Taxonomy" id="583345"/>
    <lineage>
        <taxon>Bacteria</taxon>
        <taxon>Pseudomonadati</taxon>
        <taxon>Pseudomonadota</taxon>
        <taxon>Betaproteobacteria</taxon>
        <taxon>Nitrosomonadales</taxon>
        <taxon>Methylophilaceae</taxon>
        <taxon>Methylotenera</taxon>
    </lineage>
</organism>
<dbReference type="AlphaFoldDB" id="C6WWU7"/>
<evidence type="ECO:0000313" key="1">
    <source>
        <dbReference type="EMBL" id="ACT48396.1"/>
    </source>
</evidence>
<gene>
    <name evidence="1" type="ordered locus">Mmol_1492</name>
</gene>
<accession>C6WWU7</accession>
<dbReference type="Proteomes" id="UP000002742">
    <property type="component" value="Chromosome"/>
</dbReference>
<reference evidence="2" key="1">
    <citation type="submission" date="2009-07" db="EMBL/GenBank/DDBJ databases">
        <title>Complete sequence of Methylotenera mobilis JLW8.</title>
        <authorList>
            <consortium name="US DOE Joint Genome Institute"/>
            <person name="Lucas S."/>
            <person name="Copeland A."/>
            <person name="Lapidus A."/>
            <person name="Glavina del Rio T."/>
            <person name="Tice H."/>
            <person name="Bruce D."/>
            <person name="Goodwin L."/>
            <person name="Pitluck S."/>
            <person name="LaButti K.M."/>
            <person name="Clum A."/>
            <person name="Larimer F."/>
            <person name="Land M."/>
            <person name="Hauser L."/>
            <person name="Kyrpides N."/>
            <person name="Mikhailova N."/>
            <person name="Kayluzhnaya M."/>
            <person name="Chistoserdova L."/>
        </authorList>
    </citation>
    <scope>NUCLEOTIDE SEQUENCE [LARGE SCALE GENOMIC DNA]</scope>
    <source>
        <strain evidence="2">JLW8 / ATCC BAA-1282 / DSM 17540</strain>
    </source>
</reference>
<sequence length="68" mass="7645">MTYHAFLVATYEEKLGACETTYMSALELIQLILEFSQTFSISTTESSEILFCYMSSFTLLVTPLADAQ</sequence>
<protein>
    <submittedName>
        <fullName evidence="1">Uncharacterized protein</fullName>
    </submittedName>
</protein>